<keyword evidence="3" id="KW-1185">Reference proteome</keyword>
<keyword evidence="1" id="KW-1133">Transmembrane helix</keyword>
<feature type="transmembrane region" description="Helical" evidence="1">
    <location>
        <begin position="104"/>
        <end position="124"/>
    </location>
</feature>
<dbReference type="OrthoDB" id="21325at2"/>
<protein>
    <recommendedName>
        <fullName evidence="4">Zinc permease</fullName>
    </recommendedName>
</protein>
<gene>
    <name evidence="2" type="ORF">C6I21_06740</name>
</gene>
<feature type="transmembrane region" description="Helical" evidence="1">
    <location>
        <begin position="6"/>
        <end position="22"/>
    </location>
</feature>
<keyword evidence="1" id="KW-0472">Membrane</keyword>
<sequence length="239" mass="26772">MGPFFVVVLFLIIQVFASRVISSSSIGKVKWMSFAGGIAVSYIFVYILPSLHHEQQEFGDSAMELAMESELYVLGLVGIILFFVINRLAERHRHAKGNTIEDRFFFVQSLLFFSYNALLSYILFAGDQNLAQLLFYGMAAGLHFMAVAHDMYRENAEKHRLYGRWMLAAGILTGWLTAVLTPPSPFALSIAFAFLAGSMTFNVIKNEIPSEGDAHLPTFVLSAGIYTALTTLLKLFFNW</sequence>
<feature type="transmembrane region" description="Helical" evidence="1">
    <location>
        <begin position="71"/>
        <end position="89"/>
    </location>
</feature>
<evidence type="ECO:0000313" key="3">
    <source>
        <dbReference type="Proteomes" id="UP000243650"/>
    </source>
</evidence>
<proteinExistence type="predicted"/>
<name>A0A2P6MI76_ALKUR</name>
<evidence type="ECO:0000313" key="2">
    <source>
        <dbReference type="EMBL" id="PRO65994.1"/>
    </source>
</evidence>
<feature type="transmembrane region" description="Helical" evidence="1">
    <location>
        <begin position="161"/>
        <end position="180"/>
    </location>
</feature>
<feature type="transmembrane region" description="Helical" evidence="1">
    <location>
        <begin position="34"/>
        <end position="51"/>
    </location>
</feature>
<feature type="transmembrane region" description="Helical" evidence="1">
    <location>
        <begin position="186"/>
        <end position="204"/>
    </location>
</feature>
<organism evidence="2 3">
    <name type="scientific">Alkalicoccus urumqiensis</name>
    <name type="common">Bacillus urumqiensis</name>
    <dbReference type="NCBI Taxonomy" id="1548213"/>
    <lineage>
        <taxon>Bacteria</taxon>
        <taxon>Bacillati</taxon>
        <taxon>Bacillota</taxon>
        <taxon>Bacilli</taxon>
        <taxon>Bacillales</taxon>
        <taxon>Bacillaceae</taxon>
        <taxon>Alkalicoccus</taxon>
    </lineage>
</organism>
<dbReference type="EMBL" id="PVNS01000005">
    <property type="protein sequence ID" value="PRO65994.1"/>
    <property type="molecule type" value="Genomic_DNA"/>
</dbReference>
<keyword evidence="1" id="KW-0812">Transmembrane</keyword>
<dbReference type="Proteomes" id="UP000243650">
    <property type="component" value="Unassembled WGS sequence"/>
</dbReference>
<accession>A0A2P6MI76</accession>
<feature type="transmembrane region" description="Helical" evidence="1">
    <location>
        <begin position="216"/>
        <end position="237"/>
    </location>
</feature>
<reference evidence="2 3" key="1">
    <citation type="submission" date="2018-03" db="EMBL/GenBank/DDBJ databases">
        <title>Bacillus urumqiensis sp. nov., a moderately haloalkaliphilic bacterium isolated from a salt lake.</title>
        <authorList>
            <person name="Zhao B."/>
            <person name="Liao Z."/>
        </authorList>
    </citation>
    <scope>NUCLEOTIDE SEQUENCE [LARGE SCALE GENOMIC DNA]</scope>
    <source>
        <strain evidence="2 3">BZ-SZ-XJ18</strain>
    </source>
</reference>
<evidence type="ECO:0008006" key="4">
    <source>
        <dbReference type="Google" id="ProtNLM"/>
    </source>
</evidence>
<feature type="transmembrane region" description="Helical" evidence="1">
    <location>
        <begin position="130"/>
        <end position="149"/>
    </location>
</feature>
<evidence type="ECO:0000256" key="1">
    <source>
        <dbReference type="SAM" id="Phobius"/>
    </source>
</evidence>
<comment type="caution">
    <text evidence="2">The sequence shown here is derived from an EMBL/GenBank/DDBJ whole genome shotgun (WGS) entry which is preliminary data.</text>
</comment>
<dbReference type="AlphaFoldDB" id="A0A2P6MI76"/>